<dbReference type="InterPro" id="IPR002881">
    <property type="entry name" value="DUF58"/>
</dbReference>
<feature type="domain" description="DUF58" evidence="1">
    <location>
        <begin position="71"/>
        <end position="296"/>
    </location>
</feature>
<keyword evidence="3" id="KW-1185">Reference proteome</keyword>
<gene>
    <name evidence="2" type="ORF">CVO96_18525</name>
</gene>
<dbReference type="AlphaFoldDB" id="A0A2K3USE4"/>
<organism evidence="2 3">
    <name type="scientific">Deinococcus koreensis</name>
    <dbReference type="NCBI Taxonomy" id="2054903"/>
    <lineage>
        <taxon>Bacteria</taxon>
        <taxon>Thermotogati</taxon>
        <taxon>Deinococcota</taxon>
        <taxon>Deinococci</taxon>
        <taxon>Deinococcales</taxon>
        <taxon>Deinococcaceae</taxon>
        <taxon>Deinococcus</taxon>
    </lineage>
</organism>
<evidence type="ECO:0000313" key="3">
    <source>
        <dbReference type="Proteomes" id="UP000236379"/>
    </source>
</evidence>
<name>A0A2K3USE4_9DEIO</name>
<dbReference type="PANTHER" id="PTHR33608:SF6">
    <property type="entry name" value="BLL2464 PROTEIN"/>
    <property type="match status" value="1"/>
</dbReference>
<evidence type="ECO:0000313" key="2">
    <source>
        <dbReference type="EMBL" id="PNY79437.1"/>
    </source>
</evidence>
<dbReference type="Gene3D" id="3.40.50.410">
    <property type="entry name" value="von Willebrand factor, type A domain"/>
    <property type="match status" value="1"/>
</dbReference>
<accession>A0A2K3USE4</accession>
<dbReference type="SUPFAM" id="SSF53300">
    <property type="entry name" value="vWA-like"/>
    <property type="match status" value="1"/>
</dbReference>
<comment type="caution">
    <text evidence="2">The sequence shown here is derived from an EMBL/GenBank/DDBJ whole genome shotgun (WGS) entry which is preliminary data.</text>
</comment>
<dbReference type="Pfam" id="PF01882">
    <property type="entry name" value="DUF58"/>
    <property type="match status" value="1"/>
</dbReference>
<evidence type="ECO:0000259" key="1">
    <source>
        <dbReference type="Pfam" id="PF01882"/>
    </source>
</evidence>
<dbReference type="InterPro" id="IPR036465">
    <property type="entry name" value="vWFA_dom_sf"/>
</dbReference>
<protein>
    <submittedName>
        <fullName evidence="2">DUF58 domain-containing protein</fullName>
    </submittedName>
</protein>
<sequence length="339" mass="37836">MTWLRRRPRLPAPPRPAVRPLAERPPAERHRMELPAELLRRLEFKVVRRLDGFLFGDYRGVFYGPSLDLAEVREYQPGDEVRRIDWNVTARSGRLHVRQYREERELTTWLLVDTSASMNFGTRRTLKRELAREFAGVAALIIARHGDRLGAITFGAAAGMAPPRRGRAQALAVMTLLSRPAAPERADTAPPETGIATLEAALTRAGRLLRRRSLVFVVSDFLDAGPRAEEGRPDGWAGALGRLAQRHDVVAVRVSDPAERTLPDVGGLRVRDPETGEELWLDTSSPDVRAAHARLVGERDVALRRALRAAQVDLLDLDTGRDPVGPLLRFAAARRRQVP</sequence>
<reference evidence="2 3" key="1">
    <citation type="submission" date="2018-01" db="EMBL/GenBank/DDBJ databases">
        <title>Deinococcus koreensis sp. nov., a radiation-resistant bacterium isolated from river water.</title>
        <authorList>
            <person name="Choi A."/>
        </authorList>
    </citation>
    <scope>NUCLEOTIDE SEQUENCE [LARGE SCALE GENOMIC DNA]</scope>
    <source>
        <strain evidence="2 3">SJW1-2</strain>
    </source>
</reference>
<proteinExistence type="predicted"/>
<dbReference type="EMBL" id="PPPD01000003">
    <property type="protein sequence ID" value="PNY79437.1"/>
    <property type="molecule type" value="Genomic_DNA"/>
</dbReference>
<dbReference type="Proteomes" id="UP000236379">
    <property type="component" value="Unassembled WGS sequence"/>
</dbReference>
<dbReference type="PANTHER" id="PTHR33608">
    <property type="entry name" value="BLL2464 PROTEIN"/>
    <property type="match status" value="1"/>
</dbReference>
<dbReference type="OrthoDB" id="9776116at2"/>